<dbReference type="Gene3D" id="3.30.565.10">
    <property type="entry name" value="Histidine kinase-like ATPase, C-terminal domain"/>
    <property type="match status" value="1"/>
</dbReference>
<dbReference type="InterPro" id="IPR004358">
    <property type="entry name" value="Sig_transdc_His_kin-like_C"/>
</dbReference>
<evidence type="ECO:0000256" key="17">
    <source>
        <dbReference type="SAM" id="Phobius"/>
    </source>
</evidence>
<feature type="compositionally biased region" description="Low complexity" evidence="16">
    <location>
        <begin position="1"/>
        <end position="18"/>
    </location>
</feature>
<dbReference type="SMART" id="SM00387">
    <property type="entry name" value="HATPase_c"/>
    <property type="match status" value="1"/>
</dbReference>
<keyword evidence="7" id="KW-0963">Cytoplasm</keyword>
<keyword evidence="6" id="KW-0004">4Fe-4S</keyword>
<feature type="transmembrane region" description="Helical" evidence="17">
    <location>
        <begin position="88"/>
        <end position="109"/>
    </location>
</feature>
<comment type="function">
    <text evidence="14">Member of the two-component regulatory system NreB/NreC involved in the control of dissimilatory nitrate/nitrite reduction in response to oxygen. NreB functions as a direct oxygen sensor histidine kinase which is autophosphorylated, in the absence of oxygen, probably at the conserved histidine residue, and transfers its phosphate group probably to a conserved aspartate residue of NreC. NreB/NreC activates the expression of the nitrate (narGHJI) and nitrite (nir) reductase operons, as well as the putative nitrate transporter gene narT.</text>
</comment>
<proteinExistence type="predicted"/>
<evidence type="ECO:0000256" key="7">
    <source>
        <dbReference type="ARBA" id="ARBA00022490"/>
    </source>
</evidence>
<accession>A0ABW0GL90</accession>
<evidence type="ECO:0000256" key="11">
    <source>
        <dbReference type="ARBA" id="ARBA00023004"/>
    </source>
</evidence>
<evidence type="ECO:0000256" key="14">
    <source>
        <dbReference type="ARBA" id="ARBA00024827"/>
    </source>
</evidence>
<dbReference type="Pfam" id="PF02518">
    <property type="entry name" value="HATPase_c"/>
    <property type="match status" value="1"/>
</dbReference>
<gene>
    <name evidence="19" type="ORF">ACFPJ6_07620</name>
</gene>
<evidence type="ECO:0000256" key="2">
    <source>
        <dbReference type="ARBA" id="ARBA00001966"/>
    </source>
</evidence>
<feature type="transmembrane region" description="Helical" evidence="17">
    <location>
        <begin position="287"/>
        <end position="310"/>
    </location>
</feature>
<dbReference type="EMBL" id="JBHSLD010000007">
    <property type="protein sequence ID" value="MFC5380653.1"/>
    <property type="molecule type" value="Genomic_DNA"/>
</dbReference>
<dbReference type="EC" id="2.7.13.3" evidence="4"/>
<keyword evidence="17" id="KW-0812">Transmembrane</keyword>
<dbReference type="PRINTS" id="PR00344">
    <property type="entry name" value="BCTRLSENSOR"/>
</dbReference>
<evidence type="ECO:0000256" key="3">
    <source>
        <dbReference type="ARBA" id="ARBA00004496"/>
    </source>
</evidence>
<organism evidence="19 20">
    <name type="scientific">Aquipuribacter nitratireducens</name>
    <dbReference type="NCBI Taxonomy" id="650104"/>
    <lineage>
        <taxon>Bacteria</taxon>
        <taxon>Bacillati</taxon>
        <taxon>Actinomycetota</taxon>
        <taxon>Actinomycetes</taxon>
        <taxon>Micrococcales</taxon>
        <taxon>Intrasporangiaceae</taxon>
        <taxon>Aquipuribacter</taxon>
    </lineage>
</organism>
<evidence type="ECO:0000256" key="8">
    <source>
        <dbReference type="ARBA" id="ARBA00022679"/>
    </source>
</evidence>
<comment type="cofactor">
    <cofactor evidence="2">
        <name>[4Fe-4S] cluster</name>
        <dbReference type="ChEBI" id="CHEBI:49883"/>
    </cofactor>
</comment>
<evidence type="ECO:0000256" key="16">
    <source>
        <dbReference type="SAM" id="MobiDB-lite"/>
    </source>
</evidence>
<comment type="subcellular location">
    <subcellularLocation>
        <location evidence="3">Cytoplasm</location>
    </subcellularLocation>
</comment>
<protein>
    <recommendedName>
        <fullName evidence="5">Oxygen sensor histidine kinase NreB</fullName>
        <ecNumber evidence="4">2.7.13.3</ecNumber>
    </recommendedName>
    <alternativeName>
        <fullName evidence="15">Nitrogen regulation protein B</fullName>
    </alternativeName>
</protein>
<keyword evidence="17" id="KW-0472">Membrane</keyword>
<keyword evidence="17" id="KW-1133">Transmembrane helix</keyword>
<feature type="region of interest" description="Disordered" evidence="16">
    <location>
        <begin position="55"/>
        <end position="84"/>
    </location>
</feature>
<evidence type="ECO:0000313" key="19">
    <source>
        <dbReference type="EMBL" id="MFC5380653.1"/>
    </source>
</evidence>
<evidence type="ECO:0000313" key="20">
    <source>
        <dbReference type="Proteomes" id="UP001596122"/>
    </source>
</evidence>
<keyword evidence="11" id="KW-0408">Iron</keyword>
<keyword evidence="9" id="KW-0479">Metal-binding</keyword>
<feature type="compositionally biased region" description="Low complexity" evidence="16">
    <location>
        <begin position="55"/>
        <end position="73"/>
    </location>
</feature>
<dbReference type="Pfam" id="PF07730">
    <property type="entry name" value="HisKA_3"/>
    <property type="match status" value="1"/>
</dbReference>
<comment type="catalytic activity">
    <reaction evidence="1">
        <text>ATP + protein L-histidine = ADP + protein N-phospho-L-histidine.</text>
        <dbReference type="EC" id="2.7.13.3"/>
    </reaction>
</comment>
<evidence type="ECO:0000256" key="6">
    <source>
        <dbReference type="ARBA" id="ARBA00022485"/>
    </source>
</evidence>
<dbReference type="InterPro" id="IPR011712">
    <property type="entry name" value="Sig_transdc_His_kin_sub3_dim/P"/>
</dbReference>
<feature type="domain" description="Histidine kinase" evidence="18">
    <location>
        <begin position="341"/>
        <end position="527"/>
    </location>
</feature>
<evidence type="ECO:0000256" key="12">
    <source>
        <dbReference type="ARBA" id="ARBA00023012"/>
    </source>
</evidence>
<dbReference type="InterPro" id="IPR036890">
    <property type="entry name" value="HATPase_C_sf"/>
</dbReference>
<feature type="region of interest" description="Disordered" evidence="16">
    <location>
        <begin position="1"/>
        <end position="39"/>
    </location>
</feature>
<sequence length="527" mass="55268">MADVVGRVPSVPPRRAGPVTGGLDGPELPDQPDLSDLPDVPVGLVALDVAADQAGTAAAPGARRPPGARGPGPRSRPRLRRSRARDGWRVPVTRYVVVSLVVLLVVGVLTDAVMSSLARQRALDAAVGRTDRFAETVVLPLLPDVADGSAVAAGPAAARSPVPSPALDAVVDSRVADGSLRSVTVWSADGTLVYARGRGSRDDVVSDDTDALPGGPVLRLQDADDASVDVDGLSSLPGRGLARLAPGDHAHVVVLAGEEGERDPLLVEVVAPAPELLDVADSLRLPMVAAALLALVVLGFAQLPLAVSLARRVSVAERSRRVLLAQAVASADLERRRLARQLHDDVIQDLAGLGYGLESLQRHGPQEHRAELEAARALVTDDVAKLRGILTDLYPSDLDGGRLTERLEALAAPLRDEGVDVVVRVGAVDHLDRTRTRLVHRVARECLANAHKHAHARTVTVSLRDGGSGTVLRVEDDGRGFDVTGAREEGHFGLTIVRDLVTEIGGSLDVRSRPGRGTTVTLLLPPA</sequence>
<dbReference type="InterPro" id="IPR005467">
    <property type="entry name" value="His_kinase_dom"/>
</dbReference>
<keyword evidence="8" id="KW-0808">Transferase</keyword>
<dbReference type="CDD" id="cd16917">
    <property type="entry name" value="HATPase_UhpB-NarQ-NarX-like"/>
    <property type="match status" value="1"/>
</dbReference>
<dbReference type="InterPro" id="IPR003594">
    <property type="entry name" value="HATPase_dom"/>
</dbReference>
<name>A0ABW0GL90_9MICO</name>
<dbReference type="RefSeq" id="WP_340267870.1">
    <property type="nucleotide sequence ID" value="NZ_JBBEOG010000002.1"/>
</dbReference>
<evidence type="ECO:0000256" key="15">
    <source>
        <dbReference type="ARBA" id="ARBA00030800"/>
    </source>
</evidence>
<evidence type="ECO:0000256" key="9">
    <source>
        <dbReference type="ARBA" id="ARBA00022723"/>
    </source>
</evidence>
<comment type="caution">
    <text evidence="19">The sequence shown here is derived from an EMBL/GenBank/DDBJ whole genome shotgun (WGS) entry which is preliminary data.</text>
</comment>
<keyword evidence="10 19" id="KW-0418">Kinase</keyword>
<evidence type="ECO:0000256" key="13">
    <source>
        <dbReference type="ARBA" id="ARBA00023014"/>
    </source>
</evidence>
<keyword evidence="12" id="KW-0902">Two-component regulatory system</keyword>
<evidence type="ECO:0000256" key="4">
    <source>
        <dbReference type="ARBA" id="ARBA00012438"/>
    </source>
</evidence>
<reference evidence="20" key="1">
    <citation type="journal article" date="2019" name="Int. J. Syst. Evol. Microbiol.">
        <title>The Global Catalogue of Microorganisms (GCM) 10K type strain sequencing project: providing services to taxonomists for standard genome sequencing and annotation.</title>
        <authorList>
            <consortium name="The Broad Institute Genomics Platform"/>
            <consortium name="The Broad Institute Genome Sequencing Center for Infectious Disease"/>
            <person name="Wu L."/>
            <person name="Ma J."/>
        </authorList>
    </citation>
    <scope>NUCLEOTIDE SEQUENCE [LARGE SCALE GENOMIC DNA]</scope>
    <source>
        <strain evidence="20">CCUG 43114</strain>
    </source>
</reference>
<dbReference type="SUPFAM" id="SSF55874">
    <property type="entry name" value="ATPase domain of HSP90 chaperone/DNA topoisomerase II/histidine kinase"/>
    <property type="match status" value="1"/>
</dbReference>
<evidence type="ECO:0000259" key="18">
    <source>
        <dbReference type="PROSITE" id="PS50109"/>
    </source>
</evidence>
<dbReference type="PROSITE" id="PS50109">
    <property type="entry name" value="HIS_KIN"/>
    <property type="match status" value="1"/>
</dbReference>
<evidence type="ECO:0000256" key="1">
    <source>
        <dbReference type="ARBA" id="ARBA00000085"/>
    </source>
</evidence>
<dbReference type="Proteomes" id="UP001596122">
    <property type="component" value="Unassembled WGS sequence"/>
</dbReference>
<dbReference type="PANTHER" id="PTHR24421">
    <property type="entry name" value="NITRATE/NITRITE SENSOR PROTEIN NARX-RELATED"/>
    <property type="match status" value="1"/>
</dbReference>
<dbReference type="InterPro" id="IPR050482">
    <property type="entry name" value="Sensor_HK_TwoCompSys"/>
</dbReference>
<evidence type="ECO:0000256" key="5">
    <source>
        <dbReference type="ARBA" id="ARBA00017322"/>
    </source>
</evidence>
<keyword evidence="13" id="KW-0411">Iron-sulfur</keyword>
<evidence type="ECO:0000256" key="10">
    <source>
        <dbReference type="ARBA" id="ARBA00022777"/>
    </source>
</evidence>
<keyword evidence="20" id="KW-1185">Reference proteome</keyword>
<dbReference type="Gene3D" id="1.20.5.1930">
    <property type="match status" value="1"/>
</dbReference>
<dbReference type="GO" id="GO:0016301">
    <property type="term" value="F:kinase activity"/>
    <property type="evidence" value="ECO:0007669"/>
    <property type="project" value="UniProtKB-KW"/>
</dbReference>